<feature type="signal peptide" evidence="2">
    <location>
        <begin position="1"/>
        <end position="24"/>
    </location>
</feature>
<dbReference type="AlphaFoldDB" id="A0A967B0H8"/>
<feature type="region of interest" description="Disordered" evidence="1">
    <location>
        <begin position="27"/>
        <end position="67"/>
    </location>
</feature>
<evidence type="ECO:0008006" key="5">
    <source>
        <dbReference type="Google" id="ProtNLM"/>
    </source>
</evidence>
<keyword evidence="4" id="KW-1185">Reference proteome</keyword>
<dbReference type="EMBL" id="JAAOIV010000009">
    <property type="protein sequence ID" value="NHN56541.1"/>
    <property type="molecule type" value="Genomic_DNA"/>
</dbReference>
<evidence type="ECO:0000313" key="3">
    <source>
        <dbReference type="EMBL" id="NHN56541.1"/>
    </source>
</evidence>
<feature type="compositionally biased region" description="Low complexity" evidence="1">
    <location>
        <begin position="43"/>
        <end position="52"/>
    </location>
</feature>
<organism evidence="3 4">
    <name type="scientific">Metallococcus carri</name>
    <dbReference type="NCBI Taxonomy" id="1656884"/>
    <lineage>
        <taxon>Bacteria</taxon>
        <taxon>Bacillati</taxon>
        <taxon>Actinomycetota</taxon>
        <taxon>Actinomycetes</taxon>
        <taxon>Micrococcales</taxon>
        <taxon>Dermacoccaceae</taxon>
        <taxon>Metallococcus</taxon>
    </lineage>
</organism>
<dbReference type="RefSeq" id="WP_166197217.1">
    <property type="nucleotide sequence ID" value="NZ_JAAOIV010000009.1"/>
</dbReference>
<feature type="compositionally biased region" description="Polar residues" evidence="1">
    <location>
        <begin position="27"/>
        <end position="40"/>
    </location>
</feature>
<protein>
    <recommendedName>
        <fullName evidence="5">Lipoprotein</fullName>
    </recommendedName>
</protein>
<gene>
    <name evidence="3" type="ORF">G9U51_12200</name>
</gene>
<name>A0A967B0H8_9MICO</name>
<evidence type="ECO:0000313" key="4">
    <source>
        <dbReference type="Proteomes" id="UP000744769"/>
    </source>
</evidence>
<dbReference type="PROSITE" id="PS51257">
    <property type="entry name" value="PROKAR_LIPOPROTEIN"/>
    <property type="match status" value="1"/>
</dbReference>
<proteinExistence type="predicted"/>
<comment type="caution">
    <text evidence="3">The sequence shown here is derived from an EMBL/GenBank/DDBJ whole genome shotgun (WGS) entry which is preliminary data.</text>
</comment>
<evidence type="ECO:0000256" key="1">
    <source>
        <dbReference type="SAM" id="MobiDB-lite"/>
    </source>
</evidence>
<reference evidence="3" key="1">
    <citation type="submission" date="2020-03" db="EMBL/GenBank/DDBJ databases">
        <title>Draft sequencing of Calidifontibacter sp. DB0510.</title>
        <authorList>
            <person name="Kim D.-U."/>
        </authorList>
    </citation>
    <scope>NUCLEOTIDE SEQUENCE</scope>
    <source>
        <strain evidence="3">DB0510</strain>
    </source>
</reference>
<evidence type="ECO:0000256" key="2">
    <source>
        <dbReference type="SAM" id="SignalP"/>
    </source>
</evidence>
<dbReference type="Proteomes" id="UP000744769">
    <property type="component" value="Unassembled WGS sequence"/>
</dbReference>
<feature type="chain" id="PRO_5038711485" description="Lipoprotein" evidence="2">
    <location>
        <begin position="25"/>
        <end position="150"/>
    </location>
</feature>
<accession>A0A967B0H8</accession>
<sequence>MHRSRTFALTTSALLLALPLGLTACGSSDKGSGAQSSAAAPTSGDQGAPSGSGSSGGGDAAGKPSKDEVKTGLVKFYGTQGVTGDKADKLAGCIVDDGYDQFSPKTLIAMRDGKPTDMDPADTASFTKVSTQCAVKTGAGSLPTSLPSAS</sequence>
<keyword evidence="2" id="KW-0732">Signal</keyword>